<organism evidence="1 2">
    <name type="scientific">Linum trigynum</name>
    <dbReference type="NCBI Taxonomy" id="586398"/>
    <lineage>
        <taxon>Eukaryota</taxon>
        <taxon>Viridiplantae</taxon>
        <taxon>Streptophyta</taxon>
        <taxon>Embryophyta</taxon>
        <taxon>Tracheophyta</taxon>
        <taxon>Spermatophyta</taxon>
        <taxon>Magnoliopsida</taxon>
        <taxon>eudicotyledons</taxon>
        <taxon>Gunneridae</taxon>
        <taxon>Pentapetalae</taxon>
        <taxon>rosids</taxon>
        <taxon>fabids</taxon>
        <taxon>Malpighiales</taxon>
        <taxon>Linaceae</taxon>
        <taxon>Linum</taxon>
    </lineage>
</organism>
<dbReference type="AlphaFoldDB" id="A0AAV2F191"/>
<sequence length="190" mass="21238">MFLWVGGENVCSTVYQSTITIVSFDMSSEVIQASRTFPNPCKYYGSVDAAVVFMLKDETIALFHCQNRFPSGDLERSFEIWVLQQYGQTVGECWCKLFSFSPPLGTMRRPKGLSKDGEVIFNSNGDQLLVLDPITGKMYTLPVEERCFSVTMETYTPSTRPLIEGETKQKSNNLGNNNLELTTTGGFCAC</sequence>
<keyword evidence="2" id="KW-1185">Reference proteome</keyword>
<proteinExistence type="predicted"/>
<evidence type="ECO:0008006" key="3">
    <source>
        <dbReference type="Google" id="ProtNLM"/>
    </source>
</evidence>
<gene>
    <name evidence="1" type="ORF">LTRI10_LOCUS32620</name>
</gene>
<accession>A0AAV2F191</accession>
<evidence type="ECO:0000313" key="2">
    <source>
        <dbReference type="Proteomes" id="UP001497516"/>
    </source>
</evidence>
<protein>
    <recommendedName>
        <fullName evidence="3">F-box associated domain-containing protein</fullName>
    </recommendedName>
</protein>
<dbReference type="Proteomes" id="UP001497516">
    <property type="component" value="Chromosome 6"/>
</dbReference>
<reference evidence="1 2" key="1">
    <citation type="submission" date="2024-04" db="EMBL/GenBank/DDBJ databases">
        <authorList>
            <person name="Fracassetti M."/>
        </authorList>
    </citation>
    <scope>NUCLEOTIDE SEQUENCE [LARGE SCALE GENOMIC DNA]</scope>
</reference>
<dbReference type="EMBL" id="OZ034819">
    <property type="protein sequence ID" value="CAL1391934.1"/>
    <property type="molecule type" value="Genomic_DNA"/>
</dbReference>
<evidence type="ECO:0000313" key="1">
    <source>
        <dbReference type="EMBL" id="CAL1391934.1"/>
    </source>
</evidence>
<name>A0AAV2F191_9ROSI</name>